<accession>A0A7I8K4Y1</accession>
<sequence>MSRQIISDGCHPAEQKNGDFVTLRRLSPDREELNGGGAHVRDFIFKSAQQEEALHHI</sequence>
<evidence type="ECO:0000313" key="2">
    <source>
        <dbReference type="Proteomes" id="UP000663760"/>
    </source>
</evidence>
<evidence type="ECO:0000313" key="1">
    <source>
        <dbReference type="EMBL" id="CAA7392254.1"/>
    </source>
</evidence>
<protein>
    <submittedName>
        <fullName evidence="1">Uncharacterized protein</fullName>
    </submittedName>
</protein>
<organism evidence="1 2">
    <name type="scientific">Spirodela intermedia</name>
    <name type="common">Intermediate duckweed</name>
    <dbReference type="NCBI Taxonomy" id="51605"/>
    <lineage>
        <taxon>Eukaryota</taxon>
        <taxon>Viridiplantae</taxon>
        <taxon>Streptophyta</taxon>
        <taxon>Embryophyta</taxon>
        <taxon>Tracheophyta</taxon>
        <taxon>Spermatophyta</taxon>
        <taxon>Magnoliopsida</taxon>
        <taxon>Liliopsida</taxon>
        <taxon>Araceae</taxon>
        <taxon>Lemnoideae</taxon>
        <taxon>Spirodela</taxon>
    </lineage>
</organism>
<gene>
    <name evidence="1" type="ORF">SI8410_02003403</name>
</gene>
<reference evidence="1" key="1">
    <citation type="submission" date="2020-02" db="EMBL/GenBank/DDBJ databases">
        <authorList>
            <person name="Scholz U."/>
            <person name="Mascher M."/>
            <person name="Fiebig A."/>
        </authorList>
    </citation>
    <scope>NUCLEOTIDE SEQUENCE</scope>
</reference>
<dbReference type="Proteomes" id="UP000663760">
    <property type="component" value="Chromosome 2"/>
</dbReference>
<dbReference type="AlphaFoldDB" id="A0A7I8K4Y1"/>
<proteinExistence type="predicted"/>
<name>A0A7I8K4Y1_SPIIN</name>
<dbReference type="EMBL" id="LR746265">
    <property type="protein sequence ID" value="CAA7392254.1"/>
    <property type="molecule type" value="Genomic_DNA"/>
</dbReference>
<keyword evidence="2" id="KW-1185">Reference proteome</keyword>